<dbReference type="AlphaFoldDB" id="A0A5J4Z0A2"/>
<feature type="domain" description="DUF155" evidence="3">
    <location>
        <begin position="150"/>
        <end position="356"/>
    </location>
</feature>
<evidence type="ECO:0000313" key="5">
    <source>
        <dbReference type="Proteomes" id="UP000324585"/>
    </source>
</evidence>
<gene>
    <name evidence="4" type="ORF">FVE85_0429</name>
</gene>
<evidence type="ECO:0000256" key="2">
    <source>
        <dbReference type="SAM" id="Phobius"/>
    </source>
</evidence>
<dbReference type="Proteomes" id="UP000324585">
    <property type="component" value="Unassembled WGS sequence"/>
</dbReference>
<keyword evidence="5" id="KW-1185">Reference proteome</keyword>
<dbReference type="Pfam" id="PF02582">
    <property type="entry name" value="DUF155"/>
    <property type="match status" value="1"/>
</dbReference>
<comment type="similarity">
    <text evidence="1">Belongs to the RMD1/sif2 family.</text>
</comment>
<comment type="caution">
    <text evidence="4">The sequence shown here is derived from an EMBL/GenBank/DDBJ whole genome shotgun (WGS) entry which is preliminary data.</text>
</comment>
<sequence length="412" mass="46238">MGTTGHNAVATYTHARAPSSNVGLGQSVARAPDLANSISTSRFAAGAKTRLDRVKGAPAKPAAPVLKTQVGVEQEILPLHQWTGRLSAFCTCNTFNLKDVLHYFELAPEWEARRCSRDLLHVRKQMQASTIQDTLWWIGVEDAHAGAGELFIFEYGVMISWGFSEGAEWQLLDVMKNFEIGRLEQEVEFDGYDYTYFVPPTPTPLVLESEQDATLAMGVVDEMNVASPSQSFRIENDAFFFSATQTLAELLHCKLACTHAIAQSIKLSSFESAVEGIFKRVETYPVELAKTGTLRISDRQLLILSGELYTYSAYINLQTDVLDVVPDWFWDNSAYVPVFDRTQKYLDCKARVSVLNKRLSVVESMYALFRDERHISNNHRLEWIVIALIVVCIVLNLIQIFFLLTSPSVFAD</sequence>
<dbReference type="GO" id="GO:0005739">
    <property type="term" value="C:mitochondrion"/>
    <property type="evidence" value="ECO:0007669"/>
    <property type="project" value="UniProtKB-ARBA"/>
</dbReference>
<protein>
    <submittedName>
        <fullName evidence="4">Sporulation protein RMD1</fullName>
    </submittedName>
</protein>
<accession>A0A5J4Z0A2</accession>
<evidence type="ECO:0000256" key="1">
    <source>
        <dbReference type="ARBA" id="ARBA00008306"/>
    </source>
</evidence>
<evidence type="ECO:0000313" key="4">
    <source>
        <dbReference type="EMBL" id="KAA8496700.1"/>
    </source>
</evidence>
<keyword evidence="2" id="KW-0472">Membrane</keyword>
<dbReference type="PANTHER" id="PTHR16255:SF1">
    <property type="entry name" value="REQUIRED FOR MEIOTIC NUCLEAR DIVISION PROTEIN 1 HOMOLOG"/>
    <property type="match status" value="1"/>
</dbReference>
<dbReference type="PANTHER" id="PTHR16255">
    <property type="entry name" value="REQUIRED FOR MEIOTIC NUCLEAR DIVISION PROTEIN 1 HOMOLOG"/>
    <property type="match status" value="1"/>
</dbReference>
<dbReference type="EMBL" id="VRMN01000002">
    <property type="protein sequence ID" value="KAA8496700.1"/>
    <property type="molecule type" value="Genomic_DNA"/>
</dbReference>
<evidence type="ECO:0000259" key="3">
    <source>
        <dbReference type="Pfam" id="PF02582"/>
    </source>
</evidence>
<keyword evidence="2" id="KW-0812">Transmembrane</keyword>
<keyword evidence="2" id="KW-1133">Transmembrane helix</keyword>
<reference evidence="5" key="1">
    <citation type="journal article" date="2019" name="Nat. Commun.">
        <title>Expansion of phycobilisome linker gene families in mesophilic red algae.</title>
        <authorList>
            <person name="Lee J."/>
            <person name="Kim D."/>
            <person name="Bhattacharya D."/>
            <person name="Yoon H.S."/>
        </authorList>
    </citation>
    <scope>NUCLEOTIDE SEQUENCE [LARGE SCALE GENOMIC DNA]</scope>
    <source>
        <strain evidence="5">CCMP 1328</strain>
    </source>
</reference>
<dbReference type="InterPro" id="IPR003734">
    <property type="entry name" value="DUF155"/>
</dbReference>
<name>A0A5J4Z0A2_PORPP</name>
<dbReference type="OrthoDB" id="347at2759"/>
<organism evidence="4 5">
    <name type="scientific">Porphyridium purpureum</name>
    <name type="common">Red alga</name>
    <name type="synonym">Porphyridium cruentum</name>
    <dbReference type="NCBI Taxonomy" id="35688"/>
    <lineage>
        <taxon>Eukaryota</taxon>
        <taxon>Rhodophyta</taxon>
        <taxon>Bangiophyceae</taxon>
        <taxon>Porphyridiales</taxon>
        <taxon>Porphyridiaceae</taxon>
        <taxon>Porphyridium</taxon>
    </lineage>
</organism>
<feature type="transmembrane region" description="Helical" evidence="2">
    <location>
        <begin position="383"/>
        <end position="404"/>
    </location>
</feature>
<proteinExistence type="inferred from homology"/>
<dbReference type="InterPro" id="IPR051624">
    <property type="entry name" value="RMD1/Sad1-interacting"/>
</dbReference>
<dbReference type="OMA" id="HHTHPKL"/>